<evidence type="ECO:0000256" key="2">
    <source>
        <dbReference type="ARBA" id="ARBA00003144"/>
    </source>
</evidence>
<dbReference type="InterPro" id="IPR013815">
    <property type="entry name" value="ATP_grasp_subdomain_1"/>
</dbReference>
<evidence type="ECO:0000256" key="4">
    <source>
        <dbReference type="ARBA" id="ARBA00011994"/>
    </source>
</evidence>
<dbReference type="GO" id="GO:0016301">
    <property type="term" value="F:kinase activity"/>
    <property type="evidence" value="ECO:0007669"/>
    <property type="project" value="UniProtKB-UniRule"/>
</dbReference>
<feature type="active site" description="Proton donor" evidence="13">
    <location>
        <position position="835"/>
    </location>
</feature>
<protein>
    <recommendedName>
        <fullName evidence="5 12">Pyruvate, phosphate dikinase</fullName>
        <ecNumber evidence="4 12">2.7.9.1</ecNumber>
    </recommendedName>
</protein>
<comment type="function">
    <text evidence="2">Catalyzes the reversible phosphorylation of pyruvate and phosphate.</text>
</comment>
<evidence type="ECO:0000256" key="9">
    <source>
        <dbReference type="ARBA" id="ARBA00022777"/>
    </source>
</evidence>
<evidence type="ECO:0000256" key="10">
    <source>
        <dbReference type="ARBA" id="ARBA00022840"/>
    </source>
</evidence>
<dbReference type="GO" id="GO:0046872">
    <property type="term" value="F:metal ion binding"/>
    <property type="evidence" value="ECO:0007669"/>
    <property type="project" value="UniProtKB-UniRule"/>
</dbReference>
<evidence type="ECO:0000256" key="14">
    <source>
        <dbReference type="PIRSR" id="PIRSR000853-2"/>
    </source>
</evidence>
<dbReference type="AlphaFoldDB" id="A0A0H3BJJ9"/>
<feature type="binding site" evidence="15">
    <location>
        <position position="750"/>
    </location>
    <ligand>
        <name>Mg(2+)</name>
        <dbReference type="ChEBI" id="CHEBI:18420"/>
    </ligand>
</feature>
<feature type="binding site" evidence="14">
    <location>
        <position position="750"/>
    </location>
    <ligand>
        <name>substrate</name>
    </ligand>
</feature>
<evidence type="ECO:0000256" key="3">
    <source>
        <dbReference type="ARBA" id="ARBA00007837"/>
    </source>
</evidence>
<evidence type="ECO:0000256" key="8">
    <source>
        <dbReference type="ARBA" id="ARBA00022741"/>
    </source>
</evidence>
<dbReference type="PROSITE" id="PS00742">
    <property type="entry name" value="PEP_ENZYMES_2"/>
    <property type="match status" value="1"/>
</dbReference>
<reference evidence="19 20" key="1">
    <citation type="journal article" date="2008" name="BMC Microbiol.">
        <title>Complete genome sequence of Treponema pallidum ssp. pallidum strain SS14 determined with oligonucleotide arrays.</title>
        <authorList>
            <person name="Matejkova P."/>
            <person name="Strouhal M."/>
            <person name="Smajs D."/>
            <person name="Norris S.J."/>
            <person name="Palzkill T."/>
            <person name="Petrosino J.F."/>
            <person name="Sodergren E."/>
            <person name="Norton J.E."/>
            <person name="Singh J."/>
            <person name="Richmond T.A."/>
            <person name="Molla M.N."/>
            <person name="Albert T.J."/>
            <person name="Weinstock G.M."/>
        </authorList>
    </citation>
    <scope>NUCLEOTIDE SEQUENCE [LARGE SCALE GENOMIC DNA]</scope>
    <source>
        <strain evidence="19 20">SS14</strain>
    </source>
</reference>
<evidence type="ECO:0000256" key="5">
    <source>
        <dbReference type="ARBA" id="ARBA00020138"/>
    </source>
</evidence>
<keyword evidence="9" id="KW-0418">Kinase</keyword>
<evidence type="ECO:0000256" key="13">
    <source>
        <dbReference type="PIRSR" id="PIRSR000853-1"/>
    </source>
</evidence>
<gene>
    <name evidence="19" type="ordered locus">TPASS_0746</name>
</gene>
<dbReference type="SUPFAM" id="SSF51621">
    <property type="entry name" value="Phosphoenolpyruvate/pyruvate domain"/>
    <property type="match status" value="1"/>
</dbReference>
<dbReference type="InterPro" id="IPR000121">
    <property type="entry name" value="PEP_util_C"/>
</dbReference>
<dbReference type="Pfam" id="PF00391">
    <property type="entry name" value="PEP-utilizers"/>
    <property type="match status" value="1"/>
</dbReference>
<feature type="active site" description="Tele-phosphohistidine intermediate" evidence="13">
    <location>
        <position position="442"/>
    </location>
</feature>
<dbReference type="Gene3D" id="3.20.20.60">
    <property type="entry name" value="Phosphoenolpyruvate-binding domains"/>
    <property type="match status" value="1"/>
</dbReference>
<dbReference type="Gene3D" id="1.20.80.30">
    <property type="match status" value="1"/>
</dbReference>
<keyword evidence="11 15" id="KW-0460">Magnesium</keyword>
<evidence type="ECO:0000256" key="15">
    <source>
        <dbReference type="PIRSR" id="PIRSR000853-3"/>
    </source>
</evidence>
<sequence length="901" mass="100270">MNIAKSIHFLSNKEALDKRLDRGLLGIRGRQADELSSLGLPVLPSVVIDATVSRSLYGEKLRSALSPYLRKFTLLNRKEYADAKNPMLLKVVLSPNLAISNYPVLHNFGLTRDTFAGFAERVGEHFATHEVFFLLKGVFGVLLGIAESEENTKGASEFVETLKEIEVFLQGGKSSPSGREAMNRYRALLPDGFFDDAYVQLEEAVRLVSKLLSFEEDGEDGVAILIQPMVYGNYGGGSYSGRFFSRNIITGEKKLQGQYFEERFDECDAEGSDVNAIKPAYLKQLQDIAWKLEDHSREIREVRFTIEAGSLWLIEQKPVEAKSTISLVRLLLDLYEREVVDAEYVVKSVKPGQLNEILHPVIDMTSVTGLKSSQGGIIGAPGAAVGRVYFTADSLIEAWRVAKMGGQDTRCILCMPATYAGDVKAIEVATGVLSNEGGYSAHASVVARQYGKISLVRPDMKIYSDKAVVDGMTINEGDFVTLNVPYYGESTLYMGAAQLIEPDPETSGLVSFIELAKGFVRSFHVRANADSPHDAELALAFGAQGIGLCRTEHMFFKEDRINVFRRMIFSENAEERTGSLKQLQKMQGEDFYGIFKVMQGHEVTIRLLDAPLHEFLPHGESEVSKFLEYLEKVCGKGLSREELQERISMLSEVNPMLGHRGCRIAISYPEIYAMQVRAVFEAVYRLQKEKISVYPEIMIPIVMNCRELKQIVYGKKIEGHAYQGIGSIEEEVRLALKAKEVDYKVGAMIELPAAALSADEIARYAQFFSFGTNDLTQTTLGLSRDDFNTFMPDYTMYDLVDGNPFAILDARVRELIEVAMQRGRLARPDIQLGLCGEHGSRSENIRFCMEVGLDYVSCSSYSVPIALLAIAQAEIENAEKEGRKPAWRGRSSAKSGGRRAR</sequence>
<dbReference type="InterPro" id="IPR010121">
    <property type="entry name" value="Pyruvate_phosphate_dikinase"/>
</dbReference>
<feature type="binding site" evidence="15">
    <location>
        <position position="774"/>
    </location>
    <ligand>
        <name>Mg(2+)</name>
        <dbReference type="ChEBI" id="CHEBI:18420"/>
    </ligand>
</feature>
<evidence type="ECO:0000256" key="1">
    <source>
        <dbReference type="ARBA" id="ARBA00001946"/>
    </source>
</evidence>
<feature type="binding site" evidence="14">
    <location>
        <position position="772"/>
    </location>
    <ligand>
        <name>substrate</name>
    </ligand>
</feature>
<dbReference type="KEGG" id="tpp:TPASS_0746"/>
<feature type="binding site" evidence="14">
    <location>
        <position position="774"/>
    </location>
    <ligand>
        <name>substrate</name>
    </ligand>
</feature>
<dbReference type="PROSITE" id="PS00370">
    <property type="entry name" value="PEP_ENZYMES_PHOS_SITE"/>
    <property type="match status" value="1"/>
</dbReference>
<evidence type="ECO:0000313" key="19">
    <source>
        <dbReference type="EMBL" id="ACD71164.1"/>
    </source>
</evidence>
<dbReference type="PATRIC" id="fig|455434.6.peg.736"/>
<dbReference type="PANTHER" id="PTHR22931:SF9">
    <property type="entry name" value="PYRUVATE, PHOSPHATE DIKINASE 1, CHLOROPLASTIC"/>
    <property type="match status" value="1"/>
</dbReference>
<dbReference type="InterPro" id="IPR018274">
    <property type="entry name" value="PEP_util_AS"/>
</dbReference>
<comment type="catalytic activity">
    <reaction evidence="12">
        <text>pyruvate + phosphate + ATP = phosphoenolpyruvate + AMP + diphosphate + H(+)</text>
        <dbReference type="Rhea" id="RHEA:10756"/>
        <dbReference type="ChEBI" id="CHEBI:15361"/>
        <dbReference type="ChEBI" id="CHEBI:15378"/>
        <dbReference type="ChEBI" id="CHEBI:30616"/>
        <dbReference type="ChEBI" id="CHEBI:33019"/>
        <dbReference type="ChEBI" id="CHEBI:43474"/>
        <dbReference type="ChEBI" id="CHEBI:58702"/>
        <dbReference type="ChEBI" id="CHEBI:456215"/>
        <dbReference type="EC" id="2.7.9.1"/>
    </reaction>
</comment>
<feature type="region of interest" description="Disordered" evidence="16">
    <location>
        <begin position="879"/>
        <end position="901"/>
    </location>
</feature>
<feature type="binding site" evidence="14">
    <location>
        <position position="606"/>
    </location>
    <ligand>
        <name>substrate</name>
    </ligand>
</feature>
<dbReference type="InterPro" id="IPR040442">
    <property type="entry name" value="Pyrv_kinase-like_dom_sf"/>
</dbReference>
<keyword evidence="7 15" id="KW-0479">Metal-binding</keyword>
<dbReference type="Gene3D" id="1.10.189.10">
    <property type="entry name" value="Pyruvate Phosphate Dikinase, domain 2"/>
    <property type="match status" value="1"/>
</dbReference>
<dbReference type="Proteomes" id="UP000001202">
    <property type="component" value="Chromosome"/>
</dbReference>
<evidence type="ECO:0000259" key="18">
    <source>
        <dbReference type="Pfam" id="PF02896"/>
    </source>
</evidence>
<dbReference type="GO" id="GO:0050242">
    <property type="term" value="F:pyruvate, phosphate dikinase activity"/>
    <property type="evidence" value="ECO:0007669"/>
    <property type="project" value="UniProtKB-UniRule"/>
</dbReference>
<proteinExistence type="inferred from homology"/>
<dbReference type="Gene3D" id="3.30.1490.20">
    <property type="entry name" value="ATP-grasp fold, A domain"/>
    <property type="match status" value="1"/>
</dbReference>
<evidence type="ECO:0000256" key="11">
    <source>
        <dbReference type="ARBA" id="ARBA00022842"/>
    </source>
</evidence>
<keyword evidence="10" id="KW-0067">ATP-binding</keyword>
<dbReference type="InterPro" id="IPR023151">
    <property type="entry name" value="PEP_util_CS"/>
</dbReference>
<dbReference type="GO" id="GO:0005524">
    <property type="term" value="F:ATP binding"/>
    <property type="evidence" value="ECO:0007669"/>
    <property type="project" value="UniProtKB-UniRule"/>
</dbReference>
<keyword evidence="8" id="KW-0547">Nucleotide-binding</keyword>
<feature type="domain" description="PEP-utilising enzyme C-terminal" evidence="18">
    <location>
        <begin position="521"/>
        <end position="874"/>
    </location>
</feature>
<feature type="binding site" evidence="14">
    <location>
        <position position="773"/>
    </location>
    <ligand>
        <name>substrate</name>
    </ligand>
</feature>
<evidence type="ECO:0000313" key="20">
    <source>
        <dbReference type="Proteomes" id="UP000001202"/>
    </source>
</evidence>
<dbReference type="SUPFAM" id="SSF52009">
    <property type="entry name" value="Phosphohistidine domain"/>
    <property type="match status" value="1"/>
</dbReference>
<comment type="cofactor">
    <cofactor evidence="1 12 15">
        <name>Mg(2+)</name>
        <dbReference type="ChEBI" id="CHEBI:18420"/>
    </cofactor>
</comment>
<dbReference type="InterPro" id="IPR015813">
    <property type="entry name" value="Pyrv/PenolPyrv_kinase-like_dom"/>
</dbReference>
<keyword evidence="6" id="KW-0808">Transferase</keyword>
<feature type="domain" description="PEP-utilising enzyme mobile" evidence="17">
    <location>
        <begin position="410"/>
        <end position="478"/>
    </location>
</feature>
<evidence type="ECO:0000256" key="16">
    <source>
        <dbReference type="SAM" id="MobiDB-lite"/>
    </source>
</evidence>
<keyword evidence="19" id="KW-0670">Pyruvate</keyword>
<dbReference type="Pfam" id="PF02896">
    <property type="entry name" value="PEP-utilizers_C"/>
    <property type="match status" value="1"/>
</dbReference>
<feature type="binding site" evidence="14">
    <location>
        <position position="550"/>
    </location>
    <ligand>
        <name>substrate</name>
    </ligand>
</feature>
<dbReference type="EC" id="2.7.9.1" evidence="4 12"/>
<dbReference type="InterPro" id="IPR036637">
    <property type="entry name" value="Phosphohistidine_dom_sf"/>
</dbReference>
<dbReference type="PANTHER" id="PTHR22931">
    <property type="entry name" value="PHOSPHOENOLPYRUVATE DIKINASE-RELATED"/>
    <property type="match status" value="1"/>
</dbReference>
<comment type="similarity">
    <text evidence="3 12">Belongs to the PEP-utilizing enzyme family.</text>
</comment>
<name>A0A0H3BJJ9_TREPS</name>
<dbReference type="Gene3D" id="3.50.30.10">
    <property type="entry name" value="Phosphohistidine domain"/>
    <property type="match status" value="1"/>
</dbReference>
<organism evidence="19 20">
    <name type="scientific">Treponema pallidum subsp. pallidum (strain SS14)</name>
    <dbReference type="NCBI Taxonomy" id="455434"/>
    <lineage>
        <taxon>Bacteria</taxon>
        <taxon>Pseudomonadati</taxon>
        <taxon>Spirochaetota</taxon>
        <taxon>Spirochaetia</taxon>
        <taxon>Spirochaetales</taxon>
        <taxon>Treponemataceae</taxon>
        <taxon>Treponema</taxon>
    </lineage>
</organism>
<dbReference type="Gene3D" id="3.30.470.20">
    <property type="entry name" value="ATP-grasp fold, B domain"/>
    <property type="match status" value="1"/>
</dbReference>
<dbReference type="EMBL" id="CP000805">
    <property type="protein sequence ID" value="ACD71164.1"/>
    <property type="molecule type" value="Genomic_DNA"/>
</dbReference>
<accession>A0A0H3BJJ9</accession>
<evidence type="ECO:0000256" key="12">
    <source>
        <dbReference type="PIRNR" id="PIRNR000853"/>
    </source>
</evidence>
<evidence type="ECO:0000259" key="17">
    <source>
        <dbReference type="Pfam" id="PF00391"/>
    </source>
</evidence>
<dbReference type="PIRSF" id="PIRSF000853">
    <property type="entry name" value="PPDK"/>
    <property type="match status" value="1"/>
</dbReference>
<dbReference type="SUPFAM" id="SSF56059">
    <property type="entry name" value="Glutathione synthetase ATP-binding domain-like"/>
    <property type="match status" value="1"/>
</dbReference>
<evidence type="ECO:0000256" key="6">
    <source>
        <dbReference type="ARBA" id="ARBA00022679"/>
    </source>
</evidence>
<evidence type="ECO:0000256" key="7">
    <source>
        <dbReference type="ARBA" id="ARBA00022723"/>
    </source>
</evidence>
<dbReference type="InterPro" id="IPR008279">
    <property type="entry name" value="PEP-util_enz_mobile_dom"/>
</dbReference>
<dbReference type="RefSeq" id="WP_012460588.1">
    <property type="nucleotide sequence ID" value="NC_010741.1"/>
</dbReference>
<feature type="binding site" evidence="14">
    <location>
        <position position="771"/>
    </location>
    <ligand>
        <name>substrate</name>
    </ligand>
</feature>